<organism evidence="3 4">
    <name type="scientific">Trametes coccinea (strain BRFM310)</name>
    <name type="common">Pycnoporus coccineus</name>
    <dbReference type="NCBI Taxonomy" id="1353009"/>
    <lineage>
        <taxon>Eukaryota</taxon>
        <taxon>Fungi</taxon>
        <taxon>Dikarya</taxon>
        <taxon>Basidiomycota</taxon>
        <taxon>Agaricomycotina</taxon>
        <taxon>Agaricomycetes</taxon>
        <taxon>Polyporales</taxon>
        <taxon>Polyporaceae</taxon>
        <taxon>Trametes</taxon>
    </lineage>
</organism>
<dbReference type="EMBL" id="KZ084115">
    <property type="protein sequence ID" value="OSD00856.1"/>
    <property type="molecule type" value="Genomic_DNA"/>
</dbReference>
<name>A0A1Y2II55_TRAC3</name>
<proteinExistence type="inferred from homology"/>
<feature type="compositionally biased region" description="Low complexity" evidence="2">
    <location>
        <begin position="97"/>
        <end position="106"/>
    </location>
</feature>
<dbReference type="OrthoDB" id="360689at2759"/>
<dbReference type="Gene3D" id="3.30.70.1730">
    <property type="match status" value="1"/>
</dbReference>
<feature type="region of interest" description="Disordered" evidence="2">
    <location>
        <begin position="97"/>
        <end position="118"/>
    </location>
</feature>
<evidence type="ECO:0000313" key="4">
    <source>
        <dbReference type="Proteomes" id="UP000193067"/>
    </source>
</evidence>
<evidence type="ECO:0000256" key="2">
    <source>
        <dbReference type="SAM" id="MobiDB-lite"/>
    </source>
</evidence>
<comment type="similarity">
    <text evidence="1">Belongs to the universal ribosomal protein uL10 family.</text>
</comment>
<keyword evidence="4" id="KW-1185">Reference proteome</keyword>
<dbReference type="AlphaFoldDB" id="A0A1Y2II55"/>
<evidence type="ECO:0000313" key="3">
    <source>
        <dbReference type="EMBL" id="OSD00856.1"/>
    </source>
</evidence>
<gene>
    <name evidence="3" type="ORF">PYCCODRAFT_1436919</name>
</gene>
<evidence type="ECO:0008006" key="5">
    <source>
        <dbReference type="Google" id="ProtNLM"/>
    </source>
</evidence>
<protein>
    <recommendedName>
        <fullName evidence="5">Ribosomal protein L10</fullName>
    </recommendedName>
</protein>
<dbReference type="InterPro" id="IPR043141">
    <property type="entry name" value="Ribosomal_uL10-like_sf"/>
</dbReference>
<dbReference type="PANTHER" id="PTHR11560">
    <property type="entry name" value="39S RIBOSOMAL PROTEIN L10, MITOCHONDRIAL"/>
    <property type="match status" value="1"/>
</dbReference>
<dbReference type="STRING" id="1353009.A0A1Y2II55"/>
<dbReference type="SUPFAM" id="SSF160369">
    <property type="entry name" value="Ribosomal protein L10-like"/>
    <property type="match status" value="1"/>
</dbReference>
<dbReference type="Proteomes" id="UP000193067">
    <property type="component" value="Unassembled WGS sequence"/>
</dbReference>
<dbReference type="InterPro" id="IPR047865">
    <property type="entry name" value="Ribosomal_uL10_bac_type"/>
</dbReference>
<reference evidence="3 4" key="1">
    <citation type="journal article" date="2015" name="Biotechnol. Biofuels">
        <title>Enhanced degradation of softwood versus hardwood by the white-rot fungus Pycnoporus coccineus.</title>
        <authorList>
            <person name="Couturier M."/>
            <person name="Navarro D."/>
            <person name="Chevret D."/>
            <person name="Henrissat B."/>
            <person name="Piumi F."/>
            <person name="Ruiz-Duenas F.J."/>
            <person name="Martinez A.T."/>
            <person name="Grigoriev I.V."/>
            <person name="Riley R."/>
            <person name="Lipzen A."/>
            <person name="Berrin J.G."/>
            <person name="Master E.R."/>
            <person name="Rosso M.N."/>
        </authorList>
    </citation>
    <scope>NUCLEOTIDE SEQUENCE [LARGE SCALE GENOMIC DNA]</scope>
    <source>
        <strain evidence="3 4">BRFM310</strain>
    </source>
</reference>
<sequence length="298" mass="32272">MLGSSSRLLPSSRPAVLVQSRTYAISLRPPVVYPNKTGPRRYGERKTYLYNQYTRLLQSSFDRPLLLFQHSDFSANRLIQLRADIAEAVAKHAKSTAAAAPSLSAPGPAPVSSPGPEDVPTFTVLRTSLFGVALREMNQFDDAMRAEIAKTVNGSLAVLSFPQLNPPQLKAVLRVLARSIPPRQPKTQAQIDEEKKAAEAAFVPGRRPKRQRPTPIPDLKLLGALIEGRLFKAEGVQSVAELPTLDGLRAQIVGLLSAPAMQLSMVLNEASGAKLARTLEGFKKSLEPQEQAGDAPPS</sequence>
<evidence type="ECO:0000256" key="1">
    <source>
        <dbReference type="ARBA" id="ARBA00008889"/>
    </source>
</evidence>
<accession>A0A1Y2II55</accession>